<comment type="caution">
    <text evidence="3">The sequence shown here is derived from an EMBL/GenBank/DDBJ whole genome shotgun (WGS) entry which is preliminary data.</text>
</comment>
<dbReference type="Pfam" id="PF03009">
    <property type="entry name" value="GDPD"/>
    <property type="match status" value="1"/>
</dbReference>
<gene>
    <name evidence="3" type="ORF">BCL93_101472</name>
</gene>
<sequence length="279" mass="29798">MSASSIDASETSPLSSPVSSPRSSAVSSSPTQAPPRLIAHRGLSASAPENTLAAVRAAHEAGSAWVELDVQLLADGTPVIWHDASVNRCSNGRGRLAKLCLAEARRLDVGAWFDAAFAGERMATLDEMLALIKTLGMGLNLELKLARGHDPAALAEAVVPKAMAMLPAARLIVSSFSGPSLNAARALEPDPARLRLGRLYDKIPKGWEADAIRLEAFSVHSDWTRLTESRARAIKAAGYRLICYTANDPLTFAPLWQWGVDAAISDDPRRFAGRLPDDV</sequence>
<dbReference type="RefSeq" id="WP_112053488.1">
    <property type="nucleotide sequence ID" value="NZ_QLSX01000001.1"/>
</dbReference>
<name>A0A328XWK9_9GAMM</name>
<dbReference type="CDD" id="cd08562">
    <property type="entry name" value="GDPD_EcUgpQ_like"/>
    <property type="match status" value="1"/>
</dbReference>
<dbReference type="InterPro" id="IPR017946">
    <property type="entry name" value="PLC-like_Pdiesterase_TIM-brl"/>
</dbReference>
<feature type="domain" description="GP-PDE" evidence="2">
    <location>
        <begin position="35"/>
        <end position="275"/>
    </location>
</feature>
<evidence type="ECO:0000256" key="1">
    <source>
        <dbReference type="SAM" id="MobiDB-lite"/>
    </source>
</evidence>
<protein>
    <submittedName>
        <fullName evidence="3">Glycerophosphoryl diester phosphodiesterase</fullName>
    </submittedName>
</protein>
<evidence type="ECO:0000259" key="2">
    <source>
        <dbReference type="PROSITE" id="PS51704"/>
    </source>
</evidence>
<dbReference type="PANTHER" id="PTHR46211:SF1">
    <property type="entry name" value="GLYCEROPHOSPHODIESTER PHOSPHODIESTERASE, CYTOPLASMIC"/>
    <property type="match status" value="1"/>
</dbReference>
<accession>A0A328XWK9</accession>
<dbReference type="GO" id="GO:0006629">
    <property type="term" value="P:lipid metabolic process"/>
    <property type="evidence" value="ECO:0007669"/>
    <property type="project" value="InterPro"/>
</dbReference>
<dbReference type="PROSITE" id="PS51704">
    <property type="entry name" value="GP_PDE"/>
    <property type="match status" value="1"/>
</dbReference>
<organism evidence="3 4">
    <name type="scientific">Onishia taeanensis</name>
    <dbReference type="NCBI Taxonomy" id="284577"/>
    <lineage>
        <taxon>Bacteria</taxon>
        <taxon>Pseudomonadati</taxon>
        <taxon>Pseudomonadota</taxon>
        <taxon>Gammaproteobacteria</taxon>
        <taxon>Oceanospirillales</taxon>
        <taxon>Halomonadaceae</taxon>
        <taxon>Onishia</taxon>
    </lineage>
</organism>
<evidence type="ECO:0000313" key="3">
    <source>
        <dbReference type="EMBL" id="RAR64647.1"/>
    </source>
</evidence>
<evidence type="ECO:0000313" key="4">
    <source>
        <dbReference type="Proteomes" id="UP000249700"/>
    </source>
</evidence>
<dbReference type="GO" id="GO:0008081">
    <property type="term" value="F:phosphoric diester hydrolase activity"/>
    <property type="evidence" value="ECO:0007669"/>
    <property type="project" value="InterPro"/>
</dbReference>
<dbReference type="Gene3D" id="3.20.20.190">
    <property type="entry name" value="Phosphatidylinositol (PI) phosphodiesterase"/>
    <property type="match status" value="1"/>
</dbReference>
<dbReference type="SUPFAM" id="SSF51695">
    <property type="entry name" value="PLC-like phosphodiesterases"/>
    <property type="match status" value="1"/>
</dbReference>
<dbReference type="EMBL" id="QLSX01000001">
    <property type="protein sequence ID" value="RAR64647.1"/>
    <property type="molecule type" value="Genomic_DNA"/>
</dbReference>
<feature type="region of interest" description="Disordered" evidence="1">
    <location>
        <begin position="1"/>
        <end position="35"/>
    </location>
</feature>
<dbReference type="InterPro" id="IPR030395">
    <property type="entry name" value="GP_PDE_dom"/>
</dbReference>
<proteinExistence type="predicted"/>
<feature type="compositionally biased region" description="Low complexity" evidence="1">
    <location>
        <begin position="9"/>
        <end position="35"/>
    </location>
</feature>
<reference evidence="3 4" key="1">
    <citation type="submission" date="2018-06" db="EMBL/GenBank/DDBJ databases">
        <title>Comparative analysis of microorganisms from saline springs in Andes Mountain Range, Colombia.</title>
        <authorList>
            <person name="Rubin E."/>
        </authorList>
    </citation>
    <scope>NUCLEOTIDE SEQUENCE [LARGE SCALE GENOMIC DNA]</scope>
    <source>
        <strain evidence="3 4">USBA-857</strain>
    </source>
</reference>
<dbReference type="Proteomes" id="UP000249700">
    <property type="component" value="Unassembled WGS sequence"/>
</dbReference>
<dbReference type="PANTHER" id="PTHR46211">
    <property type="entry name" value="GLYCEROPHOSPHORYL DIESTER PHOSPHODIESTERASE"/>
    <property type="match status" value="1"/>
</dbReference>
<dbReference type="AlphaFoldDB" id="A0A328XWK9"/>
<dbReference type="OrthoDB" id="9795622at2"/>